<feature type="domain" description="Aldehyde dehydrogenase" evidence="2">
    <location>
        <begin position="221"/>
        <end position="291"/>
    </location>
</feature>
<organism evidence="3 4">
    <name type="scientific">Helianthus annuus</name>
    <name type="common">Common sunflower</name>
    <dbReference type="NCBI Taxonomy" id="4232"/>
    <lineage>
        <taxon>Eukaryota</taxon>
        <taxon>Viridiplantae</taxon>
        <taxon>Streptophyta</taxon>
        <taxon>Embryophyta</taxon>
        <taxon>Tracheophyta</taxon>
        <taxon>Spermatophyta</taxon>
        <taxon>Magnoliopsida</taxon>
        <taxon>eudicotyledons</taxon>
        <taxon>Gunneridae</taxon>
        <taxon>Pentapetalae</taxon>
        <taxon>asterids</taxon>
        <taxon>campanulids</taxon>
        <taxon>Asterales</taxon>
        <taxon>Asteraceae</taxon>
        <taxon>Asteroideae</taxon>
        <taxon>Heliantheae alliance</taxon>
        <taxon>Heliantheae</taxon>
        <taxon>Helianthus</taxon>
    </lineage>
</organism>
<name>A0A9K3HPZ4_HELAN</name>
<evidence type="ECO:0000256" key="1">
    <source>
        <dbReference type="ARBA" id="ARBA00023002"/>
    </source>
</evidence>
<protein>
    <submittedName>
        <fullName evidence="3">Succinate-semialdehyde dehydrogenase (NAD(+))</fullName>
        <ecNumber evidence="3">1.2.1.24</ecNumber>
    </submittedName>
</protein>
<comment type="caution">
    <text evidence="3">The sequence shown here is derived from an EMBL/GenBank/DDBJ whole genome shotgun (WGS) entry which is preliminary data.</text>
</comment>
<dbReference type="EMBL" id="MNCJ02000326">
    <property type="protein sequence ID" value="KAF5782219.1"/>
    <property type="molecule type" value="Genomic_DNA"/>
</dbReference>
<keyword evidence="1 3" id="KW-0560">Oxidoreductase</keyword>
<dbReference type="AlphaFoldDB" id="A0A9K3HPZ4"/>
<dbReference type="InterPro" id="IPR016162">
    <property type="entry name" value="Ald_DH_N"/>
</dbReference>
<dbReference type="PANTHER" id="PTHR43353">
    <property type="entry name" value="SUCCINATE-SEMIALDEHYDE DEHYDROGENASE, MITOCHONDRIAL"/>
    <property type="match status" value="1"/>
</dbReference>
<dbReference type="GO" id="GO:0004777">
    <property type="term" value="F:succinate-semialdehyde dehydrogenase (NAD+) activity"/>
    <property type="evidence" value="ECO:0007669"/>
    <property type="project" value="UniProtKB-EC"/>
</dbReference>
<evidence type="ECO:0000259" key="2">
    <source>
        <dbReference type="Pfam" id="PF00171"/>
    </source>
</evidence>
<proteinExistence type="predicted"/>
<reference evidence="3" key="1">
    <citation type="journal article" date="2017" name="Nature">
        <title>The sunflower genome provides insights into oil metabolism, flowering and Asterid evolution.</title>
        <authorList>
            <person name="Badouin H."/>
            <person name="Gouzy J."/>
            <person name="Grassa C.J."/>
            <person name="Murat F."/>
            <person name="Staton S.E."/>
            <person name="Cottret L."/>
            <person name="Lelandais-Briere C."/>
            <person name="Owens G.L."/>
            <person name="Carrere S."/>
            <person name="Mayjonade B."/>
            <person name="Legrand L."/>
            <person name="Gill N."/>
            <person name="Kane N.C."/>
            <person name="Bowers J.E."/>
            <person name="Hubner S."/>
            <person name="Bellec A."/>
            <person name="Berard A."/>
            <person name="Berges H."/>
            <person name="Blanchet N."/>
            <person name="Boniface M.C."/>
            <person name="Brunel D."/>
            <person name="Catrice O."/>
            <person name="Chaidir N."/>
            <person name="Claudel C."/>
            <person name="Donnadieu C."/>
            <person name="Faraut T."/>
            <person name="Fievet G."/>
            <person name="Helmstetter N."/>
            <person name="King M."/>
            <person name="Knapp S.J."/>
            <person name="Lai Z."/>
            <person name="Le Paslier M.C."/>
            <person name="Lippi Y."/>
            <person name="Lorenzon L."/>
            <person name="Mandel J.R."/>
            <person name="Marage G."/>
            <person name="Marchand G."/>
            <person name="Marquand E."/>
            <person name="Bret-Mestries E."/>
            <person name="Morien E."/>
            <person name="Nambeesan S."/>
            <person name="Nguyen T."/>
            <person name="Pegot-Espagnet P."/>
            <person name="Pouilly N."/>
            <person name="Raftis F."/>
            <person name="Sallet E."/>
            <person name="Schiex T."/>
            <person name="Thomas J."/>
            <person name="Vandecasteele C."/>
            <person name="Vares D."/>
            <person name="Vear F."/>
            <person name="Vautrin S."/>
            <person name="Crespi M."/>
            <person name="Mangin B."/>
            <person name="Burke J.M."/>
            <person name="Salse J."/>
            <person name="Munos S."/>
            <person name="Vincourt P."/>
            <person name="Rieseberg L.H."/>
            <person name="Langlade N.B."/>
        </authorList>
    </citation>
    <scope>NUCLEOTIDE SEQUENCE</scope>
    <source>
        <tissue evidence="3">Leaves</tissue>
    </source>
</reference>
<dbReference type="Pfam" id="PF00171">
    <property type="entry name" value="Aldedh"/>
    <property type="match status" value="1"/>
</dbReference>
<reference evidence="3" key="2">
    <citation type="submission" date="2020-06" db="EMBL/GenBank/DDBJ databases">
        <title>Helianthus annuus Genome sequencing and assembly Release 2.</title>
        <authorList>
            <person name="Gouzy J."/>
            <person name="Langlade N."/>
            <person name="Munos S."/>
        </authorList>
    </citation>
    <scope>NUCLEOTIDE SEQUENCE</scope>
    <source>
        <tissue evidence="3">Leaves</tissue>
    </source>
</reference>
<dbReference type="Proteomes" id="UP000215914">
    <property type="component" value="Unassembled WGS sequence"/>
</dbReference>
<gene>
    <name evidence="3" type="ORF">HanXRQr2_Chr11g0493111</name>
</gene>
<dbReference type="PANTHER" id="PTHR43353:SF5">
    <property type="entry name" value="SUCCINATE-SEMIALDEHYDE DEHYDROGENASE, MITOCHONDRIAL"/>
    <property type="match status" value="1"/>
</dbReference>
<dbReference type="SUPFAM" id="SSF53720">
    <property type="entry name" value="ALDH-like"/>
    <property type="match status" value="1"/>
</dbReference>
<keyword evidence="4" id="KW-1185">Reference proteome</keyword>
<dbReference type="InterPro" id="IPR016161">
    <property type="entry name" value="Ald_DH/histidinol_DH"/>
</dbReference>
<dbReference type="Gene3D" id="3.40.605.10">
    <property type="entry name" value="Aldehyde Dehydrogenase, Chain A, domain 1"/>
    <property type="match status" value="1"/>
</dbReference>
<dbReference type="EC" id="1.2.1.24" evidence="3"/>
<dbReference type="Gramene" id="mRNA:HanXRQr2_Chr11g0493111">
    <property type="protein sequence ID" value="mRNA:HanXRQr2_Chr11g0493111"/>
    <property type="gene ID" value="HanXRQr2_Chr11g0493111"/>
</dbReference>
<evidence type="ECO:0000313" key="4">
    <source>
        <dbReference type="Proteomes" id="UP000215914"/>
    </source>
</evidence>
<dbReference type="InterPro" id="IPR050740">
    <property type="entry name" value="Aldehyde_DH_Superfamily"/>
</dbReference>
<sequence length="292" mass="31996">MLRNMFIGFCFWYHVSLFASWKQRGMFAACICISQLLLVLSKMDLVFSYVPEFYLETLVDCFHVLQKSDPPFVTFVVTHFSDPRISSTELRDLLLQSISVLVQYKEFLAAFESNRAATHSLPTSLLSVFDNRSWIPVTIFVAASLVSGYKLSDSGQEGGDPCLPVAWSWLECNSDREPKIILKIKSKTGVIYTNAKTLLYFSIAMIARKVGPADSNNLQPVGPITPCNFSIAMIARKVGPALACGCTVVIKPSELTPLTALAAAELALQSGIPPGVLNVVMGYPPSIGDSLL</sequence>
<evidence type="ECO:0000313" key="3">
    <source>
        <dbReference type="EMBL" id="KAF5782219.1"/>
    </source>
</evidence>
<dbReference type="InterPro" id="IPR015590">
    <property type="entry name" value="Aldehyde_DH_dom"/>
</dbReference>
<accession>A0A9K3HPZ4</accession>